<evidence type="ECO:0000256" key="2">
    <source>
        <dbReference type="ARBA" id="ARBA00022714"/>
    </source>
</evidence>
<keyword evidence="5 7" id="KW-0411">Iron-sulfur</keyword>
<dbReference type="CDD" id="cd03064">
    <property type="entry name" value="TRX_Fd_NuoE"/>
    <property type="match status" value="1"/>
</dbReference>
<dbReference type="InterPro" id="IPR028431">
    <property type="entry name" value="NADP_DH_HndA-like"/>
</dbReference>
<keyword evidence="2 7" id="KW-0001">2Fe-2S</keyword>
<organism evidence="8">
    <name type="scientific">Anaerolinea thermolimosa</name>
    <dbReference type="NCBI Taxonomy" id="229919"/>
    <lineage>
        <taxon>Bacteria</taxon>
        <taxon>Bacillati</taxon>
        <taxon>Chloroflexota</taxon>
        <taxon>Anaerolineae</taxon>
        <taxon>Anaerolineales</taxon>
        <taxon>Anaerolineaceae</taxon>
        <taxon>Anaerolinea</taxon>
    </lineage>
</organism>
<dbReference type="PIRSF" id="PIRSF000216">
    <property type="entry name" value="NADH_DH_24kDa"/>
    <property type="match status" value="1"/>
</dbReference>
<dbReference type="Pfam" id="PF01257">
    <property type="entry name" value="2Fe-2S_thioredx"/>
    <property type="match status" value="1"/>
</dbReference>
<dbReference type="InterPro" id="IPR042128">
    <property type="entry name" value="NuoE_dom"/>
</dbReference>
<gene>
    <name evidence="8" type="primary">nuoE</name>
    <name evidence="8" type="ORF">ENT37_07880</name>
</gene>
<feature type="binding site" evidence="7">
    <location>
        <position position="85"/>
    </location>
    <ligand>
        <name>[2Fe-2S] cluster</name>
        <dbReference type="ChEBI" id="CHEBI:190135"/>
    </ligand>
</feature>
<dbReference type="PANTHER" id="PTHR43342">
    <property type="entry name" value="NADH-QUINONE OXIDOREDUCTASE, E SUBUNIT"/>
    <property type="match status" value="1"/>
</dbReference>
<dbReference type="GO" id="GO:0051537">
    <property type="term" value="F:2 iron, 2 sulfur cluster binding"/>
    <property type="evidence" value="ECO:0007669"/>
    <property type="project" value="UniProtKB-KW"/>
</dbReference>
<keyword evidence="4 7" id="KW-0408">Iron</keyword>
<name>A0A7C4KHH2_9CHLR</name>
<feature type="binding site" evidence="7">
    <location>
        <position position="90"/>
    </location>
    <ligand>
        <name>[2Fe-2S] cluster</name>
        <dbReference type="ChEBI" id="CHEBI:190135"/>
    </ligand>
</feature>
<dbReference type="Gene3D" id="1.10.10.1590">
    <property type="entry name" value="NADH-quinone oxidoreductase subunit E"/>
    <property type="match status" value="1"/>
</dbReference>
<dbReference type="AlphaFoldDB" id="A0A7C4KHH2"/>
<feature type="binding site" evidence="7">
    <location>
        <position position="126"/>
    </location>
    <ligand>
        <name>[2Fe-2S] cluster</name>
        <dbReference type="ChEBI" id="CHEBI:190135"/>
    </ligand>
</feature>
<proteinExistence type="inferred from homology"/>
<feature type="binding site" evidence="7">
    <location>
        <position position="130"/>
    </location>
    <ligand>
        <name>[2Fe-2S] cluster</name>
        <dbReference type="ChEBI" id="CHEBI:190135"/>
    </ligand>
</feature>
<dbReference type="NCBIfam" id="NF005722">
    <property type="entry name" value="PRK07539.1-2"/>
    <property type="match status" value="1"/>
</dbReference>
<dbReference type="InterPro" id="IPR041921">
    <property type="entry name" value="NuoE_N"/>
</dbReference>
<dbReference type="InterPro" id="IPR036249">
    <property type="entry name" value="Thioredoxin-like_sf"/>
</dbReference>
<dbReference type="GO" id="GO:0016491">
    <property type="term" value="F:oxidoreductase activity"/>
    <property type="evidence" value="ECO:0007669"/>
    <property type="project" value="UniProtKB-KW"/>
</dbReference>
<evidence type="ECO:0000256" key="7">
    <source>
        <dbReference type="PIRSR" id="PIRSR000216-1"/>
    </source>
</evidence>
<evidence type="ECO:0000256" key="6">
    <source>
        <dbReference type="ARBA" id="ARBA00034078"/>
    </source>
</evidence>
<reference evidence="8" key="1">
    <citation type="journal article" date="2020" name="mSystems">
        <title>Genome- and Community-Level Interaction Insights into Carbon Utilization and Element Cycling Functions of Hydrothermarchaeota in Hydrothermal Sediment.</title>
        <authorList>
            <person name="Zhou Z."/>
            <person name="Liu Y."/>
            <person name="Xu W."/>
            <person name="Pan J."/>
            <person name="Luo Z.H."/>
            <person name="Li M."/>
        </authorList>
    </citation>
    <scope>NUCLEOTIDE SEQUENCE [LARGE SCALE GENOMIC DNA]</scope>
    <source>
        <strain evidence="8">SpSt-573</strain>
    </source>
</reference>
<sequence length="159" mass="17800">MTDLIVLKESLSELVKNVVEKHGASRAELIPILNEINRKMGYLPSYALEEVARLTQIPKSQVFSVATFYQMLSTDEMGEHVIRFCESAPCHVVGGRQVWQRLQEELHLQPGQTSPDRKWTLVTVSCLGVCGVGPVLIVDDDMYGNVTPDMIPEILARYA</sequence>
<evidence type="ECO:0000256" key="1">
    <source>
        <dbReference type="ARBA" id="ARBA00010643"/>
    </source>
</evidence>
<protein>
    <submittedName>
        <fullName evidence="8">NADH-quinone oxidoreductase subunit NuoE</fullName>
        <ecNumber evidence="8">1.6.5.11</ecNumber>
    </submittedName>
</protein>
<comment type="caution">
    <text evidence="8">The sequence shown here is derived from an EMBL/GenBank/DDBJ whole genome shotgun (WGS) entry which is preliminary data.</text>
</comment>
<dbReference type="EC" id="1.6.5.11" evidence="8"/>
<keyword evidence="3 7" id="KW-0479">Metal-binding</keyword>
<comment type="cofactor">
    <cofactor evidence="6">
        <name>[2Fe-2S] cluster</name>
        <dbReference type="ChEBI" id="CHEBI:190135"/>
    </cofactor>
</comment>
<evidence type="ECO:0000313" key="8">
    <source>
        <dbReference type="EMBL" id="HGS21774.1"/>
    </source>
</evidence>
<evidence type="ECO:0000256" key="5">
    <source>
        <dbReference type="ARBA" id="ARBA00023014"/>
    </source>
</evidence>
<dbReference type="EMBL" id="DSYK01000393">
    <property type="protein sequence ID" value="HGS21774.1"/>
    <property type="molecule type" value="Genomic_DNA"/>
</dbReference>
<comment type="cofactor">
    <cofactor evidence="7">
        <name>[2Fe-2S] cluster</name>
        <dbReference type="ChEBI" id="CHEBI:190135"/>
    </cofactor>
    <text evidence="7">Binds 1 [2Fe-2S] cluster.</text>
</comment>
<dbReference type="PANTHER" id="PTHR43342:SF1">
    <property type="entry name" value="BIFURCATING [FEFE] HYDROGENASE GAMMA SUBUNIT"/>
    <property type="match status" value="1"/>
</dbReference>
<accession>A0A7C4KHH2</accession>
<dbReference type="SUPFAM" id="SSF52833">
    <property type="entry name" value="Thioredoxin-like"/>
    <property type="match status" value="1"/>
</dbReference>
<evidence type="ECO:0000256" key="3">
    <source>
        <dbReference type="ARBA" id="ARBA00022723"/>
    </source>
</evidence>
<dbReference type="InterPro" id="IPR002023">
    <property type="entry name" value="NuoE-like"/>
</dbReference>
<evidence type="ECO:0000256" key="4">
    <source>
        <dbReference type="ARBA" id="ARBA00023004"/>
    </source>
</evidence>
<dbReference type="GO" id="GO:0046872">
    <property type="term" value="F:metal ion binding"/>
    <property type="evidence" value="ECO:0007669"/>
    <property type="project" value="UniProtKB-KW"/>
</dbReference>
<comment type="similarity">
    <text evidence="1">Belongs to the complex I 24 kDa subunit family.</text>
</comment>
<keyword evidence="8" id="KW-0560">Oxidoreductase</keyword>
<dbReference type="Gene3D" id="3.40.30.10">
    <property type="entry name" value="Glutaredoxin"/>
    <property type="match status" value="1"/>
</dbReference>